<proteinExistence type="predicted"/>
<organism evidence="1 2">
    <name type="scientific">Anopheles merus</name>
    <name type="common">Mosquito</name>
    <dbReference type="NCBI Taxonomy" id="30066"/>
    <lineage>
        <taxon>Eukaryota</taxon>
        <taxon>Metazoa</taxon>
        <taxon>Ecdysozoa</taxon>
        <taxon>Arthropoda</taxon>
        <taxon>Hexapoda</taxon>
        <taxon>Insecta</taxon>
        <taxon>Pterygota</taxon>
        <taxon>Neoptera</taxon>
        <taxon>Endopterygota</taxon>
        <taxon>Diptera</taxon>
        <taxon>Nematocera</taxon>
        <taxon>Culicoidea</taxon>
        <taxon>Culicidae</taxon>
        <taxon>Anophelinae</taxon>
        <taxon>Anopheles</taxon>
    </lineage>
</organism>
<dbReference type="Proteomes" id="UP000075903">
    <property type="component" value="Unassembled WGS sequence"/>
</dbReference>
<dbReference type="AlphaFoldDB" id="A0A182UWY3"/>
<protein>
    <submittedName>
        <fullName evidence="1">Uncharacterized protein</fullName>
    </submittedName>
</protein>
<evidence type="ECO:0000313" key="2">
    <source>
        <dbReference type="Proteomes" id="UP000075903"/>
    </source>
</evidence>
<reference evidence="1" key="1">
    <citation type="submission" date="2020-05" db="UniProtKB">
        <authorList>
            <consortium name="EnsemblMetazoa"/>
        </authorList>
    </citation>
    <scope>IDENTIFICATION</scope>
    <source>
        <strain evidence="1">MAF</strain>
    </source>
</reference>
<dbReference type="VEuPathDB" id="VectorBase:AMEM005071"/>
<name>A0A182UWY3_ANOME</name>
<evidence type="ECO:0000313" key="1">
    <source>
        <dbReference type="EnsemblMetazoa" id="AMEM005071-PA"/>
    </source>
</evidence>
<sequence>MLVRDAIHGRATYFCEPVRWGGAALPASGGTIASVVRWPCATAAACRPVAACSAPVRLPPCARFASRYAEDSSLVAVTFFARAVLNSSVGGAAVSDGGGGGAVCPTPALLQAVDAVRVPLRRVVRVVLAELVARVQQLRLLRLQPQLLLANYRAGAAHAQPGDRFRRGKPVVLDQVRTDQRAVDGHGTAGRLADLQELLQYVVVRIAAVREDQIVMLEARLGERLRIVLAHVEAHHGRDVVAPEVLQVGVRPEHGHPVRDVRLAVRAAEREKLARHDPVQVAVVHPLVVLVRGVIKVLEVEEVALVRFQHPAEAVLERQVAQLGLGRIAVLGAARVLQHGRERLHCALHRRVQLLVEPLAVPVQHREVQRPEVAVKVFVHQLLVRGEVERFFRLPQAAVPRHYRQIEAT</sequence>
<accession>A0A182UWY3</accession>
<keyword evidence="2" id="KW-1185">Reference proteome</keyword>
<dbReference type="EnsemblMetazoa" id="AMEM005071-RA">
    <property type="protein sequence ID" value="AMEM005071-PA"/>
    <property type="gene ID" value="AMEM005071"/>
</dbReference>